<feature type="domain" description="Glycosyl hydrolase family 36 C-terminal" evidence="5">
    <location>
        <begin position="563"/>
        <end position="626"/>
    </location>
</feature>
<sequence length="638" mass="72894">MRFAYTVCVDKTVWRGIPTLCDEFTEGKRLHRVYRETPEELTGILLELHEFADRVSGAAKCCLKIKNTLDRPVRISKADVGVAVENGGAQLHYFSSNWGREFDPLNMLLTETHAIHVLSGRSSKGFAPWVGLECSEGFVSMNIGWSGNWQATTYRRAFGDPALFVCMGIGSHDFYIDIPAKEEFEAPEVYISASKESMEDASFGTRQYFIDYVSIIDKEKWDTLPVCYNTWWCYEDRLVNENKCLQNAVIGKDLGITNFMMDAGWFGNNADGINWYQKRGDWDIENLEDFPYGLHYLGEAINKTGVKFGIWCEIEAVGEYAELNHKHPEFIAKRDGQSLGYVCMGNPAVVDWAIGVVDKLVTEYGAHWIKFDFNLDPNSGCNCTNHGHGEGDGLYAHYKGYYRFLETLHQRYPDLILENCCSGGLRMDFGILARTHFTFLSDPDYVDNHFQTFWGATSFIHPAGCYHFTQSESCGDINGPDEPRNPITADMSQTKFDFYIRSSMMSTFGLSYDLPSWPDWCKKRLKEHIEFFKSISKDYILCGSMHRLTGQALRYGKGDRFQAYQFNAKDNSAYVFLYKLKGAGGERRICLKGLEPERFYHVRYVDRRDEFTTTGAELMEKGVVISGMEESSEIIEVR</sequence>
<dbReference type="InterPro" id="IPR038417">
    <property type="entry name" value="Alpga-gal_N_sf"/>
</dbReference>
<evidence type="ECO:0000256" key="2">
    <source>
        <dbReference type="ARBA" id="ARBA00012755"/>
    </source>
</evidence>
<dbReference type="InterPro" id="IPR031705">
    <property type="entry name" value="Glyco_hydro_36_C"/>
</dbReference>
<dbReference type="InterPro" id="IPR031704">
    <property type="entry name" value="Glyco_hydro_36_N"/>
</dbReference>
<dbReference type="Gene3D" id="3.20.20.70">
    <property type="entry name" value="Aldolase class I"/>
    <property type="match status" value="1"/>
</dbReference>
<dbReference type="AlphaFoldDB" id="A0A8J6PB35"/>
<dbReference type="GO" id="GO:0016052">
    <property type="term" value="P:carbohydrate catabolic process"/>
    <property type="evidence" value="ECO:0007669"/>
    <property type="project" value="InterPro"/>
</dbReference>
<dbReference type="Pfam" id="PF16874">
    <property type="entry name" value="Glyco_hydro_36C"/>
    <property type="match status" value="1"/>
</dbReference>
<keyword evidence="3" id="KW-0378">Hydrolase</keyword>
<proteinExistence type="predicted"/>
<evidence type="ECO:0000256" key="1">
    <source>
        <dbReference type="ARBA" id="ARBA00001255"/>
    </source>
</evidence>
<evidence type="ECO:0000259" key="6">
    <source>
        <dbReference type="Pfam" id="PF16875"/>
    </source>
</evidence>
<evidence type="ECO:0000259" key="5">
    <source>
        <dbReference type="Pfam" id="PF16874"/>
    </source>
</evidence>
<gene>
    <name evidence="7" type="ORF">H8702_06215</name>
</gene>
<dbReference type="RefSeq" id="WP_187536414.1">
    <property type="nucleotide sequence ID" value="NZ_JACRTL010000003.1"/>
</dbReference>
<dbReference type="EMBL" id="JACRTL010000003">
    <property type="protein sequence ID" value="MBC8610717.1"/>
    <property type="molecule type" value="Genomic_DNA"/>
</dbReference>
<dbReference type="InterPro" id="IPR017853">
    <property type="entry name" value="GH"/>
</dbReference>
<dbReference type="Gene3D" id="2.70.98.60">
    <property type="entry name" value="alpha-galactosidase from lactobacil brevis"/>
    <property type="match status" value="1"/>
</dbReference>
<organism evidence="7 8">
    <name type="scientific">Massiliimalia timonensis</name>
    <dbReference type="NCBI Taxonomy" id="1987501"/>
    <lineage>
        <taxon>Bacteria</taxon>
        <taxon>Bacillati</taxon>
        <taxon>Bacillota</taxon>
        <taxon>Clostridia</taxon>
        <taxon>Eubacteriales</taxon>
        <taxon>Oscillospiraceae</taxon>
        <taxon>Massiliimalia</taxon>
    </lineage>
</organism>
<dbReference type="Gene3D" id="2.60.40.1180">
    <property type="entry name" value="Golgi alpha-mannosidase II"/>
    <property type="match status" value="1"/>
</dbReference>
<dbReference type="InterPro" id="IPR002252">
    <property type="entry name" value="Glyco_hydro_36"/>
</dbReference>
<dbReference type="PRINTS" id="PR00743">
    <property type="entry name" value="GLHYDRLASE36"/>
</dbReference>
<comment type="caution">
    <text evidence="7">The sequence shown here is derived from an EMBL/GenBank/DDBJ whole genome shotgun (WGS) entry which is preliminary data.</text>
</comment>
<evidence type="ECO:0000256" key="4">
    <source>
        <dbReference type="ARBA" id="ARBA00023295"/>
    </source>
</evidence>
<keyword evidence="8" id="KW-1185">Reference proteome</keyword>
<comment type="catalytic activity">
    <reaction evidence="1">
        <text>Hydrolysis of terminal, non-reducing alpha-D-galactose residues in alpha-D-galactosides, including galactose oligosaccharides, galactomannans and galactolipids.</text>
        <dbReference type="EC" id="3.2.1.22"/>
    </reaction>
</comment>
<dbReference type="InterPro" id="IPR013780">
    <property type="entry name" value="Glyco_hydro_b"/>
</dbReference>
<keyword evidence="4" id="KW-0326">Glycosidase</keyword>
<dbReference type="SUPFAM" id="SSF51445">
    <property type="entry name" value="(Trans)glycosidases"/>
    <property type="match status" value="1"/>
</dbReference>
<protein>
    <recommendedName>
        <fullName evidence="2">alpha-galactosidase</fullName>
        <ecNumber evidence="2">3.2.1.22</ecNumber>
    </recommendedName>
</protein>
<accession>A0A8J6PB35</accession>
<dbReference type="GO" id="GO:0004557">
    <property type="term" value="F:alpha-galactosidase activity"/>
    <property type="evidence" value="ECO:0007669"/>
    <property type="project" value="UniProtKB-EC"/>
</dbReference>
<evidence type="ECO:0000256" key="3">
    <source>
        <dbReference type="ARBA" id="ARBA00022801"/>
    </source>
</evidence>
<dbReference type="EC" id="3.2.1.22" evidence="2"/>
<feature type="domain" description="Glycosyl hydrolase family 36 N-terminal" evidence="6">
    <location>
        <begin position="16"/>
        <end position="175"/>
    </location>
</feature>
<dbReference type="Proteomes" id="UP000632659">
    <property type="component" value="Unassembled WGS sequence"/>
</dbReference>
<dbReference type="InterPro" id="IPR013785">
    <property type="entry name" value="Aldolase_TIM"/>
</dbReference>
<dbReference type="Pfam" id="PF02065">
    <property type="entry name" value="Melibiase"/>
    <property type="match status" value="1"/>
</dbReference>
<reference evidence="7" key="1">
    <citation type="submission" date="2020-08" db="EMBL/GenBank/DDBJ databases">
        <title>Genome public.</title>
        <authorList>
            <person name="Liu C."/>
            <person name="Sun Q."/>
        </authorList>
    </citation>
    <scope>NUCLEOTIDE SEQUENCE</scope>
    <source>
        <strain evidence="7">NSJ-15</strain>
    </source>
</reference>
<evidence type="ECO:0000313" key="7">
    <source>
        <dbReference type="EMBL" id="MBC8610717.1"/>
    </source>
</evidence>
<evidence type="ECO:0000313" key="8">
    <source>
        <dbReference type="Proteomes" id="UP000632659"/>
    </source>
</evidence>
<dbReference type="CDD" id="cd14791">
    <property type="entry name" value="GH36"/>
    <property type="match status" value="1"/>
</dbReference>
<dbReference type="Pfam" id="PF16875">
    <property type="entry name" value="Glyco_hydro_36N"/>
    <property type="match status" value="1"/>
</dbReference>
<name>A0A8J6PB35_9FIRM</name>